<evidence type="ECO:0000313" key="3">
    <source>
        <dbReference type="EMBL" id="KZP14992.1"/>
    </source>
</evidence>
<gene>
    <name evidence="3" type="ORF">FIBSPDRAFT_1048505</name>
</gene>
<keyword evidence="2" id="KW-0812">Transmembrane</keyword>
<dbReference type="Proteomes" id="UP000076532">
    <property type="component" value="Unassembled WGS sequence"/>
</dbReference>
<sequence length="251" mass="27135">MSDNAEFQRMAQEAYAVDWVADHAEPSAGILAFCFYIGGVGSLVGLTITDYVADSVTPVDDFAVMPGCYAASVPGIIAGYWIAPVIVESLFFGLIAFRLVSWWLNDRHAVPPTLILLARDSTIYFTIIFVLLITNLFMFEYAPPFLSSLMVTPVNTAGCIAGSRMLLNLRALACTDLTENNASVATGLRFTPFPRHRGQRHERSSEMAGSSTQTGPEGTTDSGAWEMSSIIFSPTEDSQRSKGKSGSHSGV</sequence>
<name>A0A166DRC7_9AGAM</name>
<feature type="transmembrane region" description="Helical" evidence="2">
    <location>
        <begin position="30"/>
        <end position="53"/>
    </location>
</feature>
<reference evidence="3 4" key="1">
    <citation type="journal article" date="2016" name="Mol. Biol. Evol.">
        <title>Comparative Genomics of Early-Diverging Mushroom-Forming Fungi Provides Insights into the Origins of Lignocellulose Decay Capabilities.</title>
        <authorList>
            <person name="Nagy L.G."/>
            <person name="Riley R."/>
            <person name="Tritt A."/>
            <person name="Adam C."/>
            <person name="Daum C."/>
            <person name="Floudas D."/>
            <person name="Sun H."/>
            <person name="Yadav J.S."/>
            <person name="Pangilinan J."/>
            <person name="Larsson K.H."/>
            <person name="Matsuura K."/>
            <person name="Barry K."/>
            <person name="Labutti K."/>
            <person name="Kuo R."/>
            <person name="Ohm R.A."/>
            <person name="Bhattacharya S.S."/>
            <person name="Shirouzu T."/>
            <person name="Yoshinaga Y."/>
            <person name="Martin F.M."/>
            <person name="Grigoriev I.V."/>
            <person name="Hibbett D.S."/>
        </authorList>
    </citation>
    <scope>NUCLEOTIDE SEQUENCE [LARGE SCALE GENOMIC DNA]</scope>
    <source>
        <strain evidence="3 4">CBS 109695</strain>
    </source>
</reference>
<feature type="region of interest" description="Disordered" evidence="1">
    <location>
        <begin position="191"/>
        <end position="251"/>
    </location>
</feature>
<protein>
    <recommendedName>
        <fullName evidence="5">Transmembrane protein</fullName>
    </recommendedName>
</protein>
<dbReference type="AlphaFoldDB" id="A0A166DRC7"/>
<dbReference type="OrthoDB" id="3261151at2759"/>
<keyword evidence="2" id="KW-0472">Membrane</keyword>
<feature type="compositionally biased region" description="Polar residues" evidence="1">
    <location>
        <begin position="207"/>
        <end position="222"/>
    </location>
</feature>
<feature type="transmembrane region" description="Helical" evidence="2">
    <location>
        <begin position="121"/>
        <end position="139"/>
    </location>
</feature>
<dbReference type="EMBL" id="KV417610">
    <property type="protein sequence ID" value="KZP14992.1"/>
    <property type="molecule type" value="Genomic_DNA"/>
</dbReference>
<evidence type="ECO:0000256" key="1">
    <source>
        <dbReference type="SAM" id="MobiDB-lite"/>
    </source>
</evidence>
<evidence type="ECO:0008006" key="5">
    <source>
        <dbReference type="Google" id="ProtNLM"/>
    </source>
</evidence>
<accession>A0A166DRC7</accession>
<keyword evidence="4" id="KW-1185">Reference proteome</keyword>
<evidence type="ECO:0000313" key="4">
    <source>
        <dbReference type="Proteomes" id="UP000076532"/>
    </source>
</evidence>
<organism evidence="3 4">
    <name type="scientific">Athelia psychrophila</name>
    <dbReference type="NCBI Taxonomy" id="1759441"/>
    <lineage>
        <taxon>Eukaryota</taxon>
        <taxon>Fungi</taxon>
        <taxon>Dikarya</taxon>
        <taxon>Basidiomycota</taxon>
        <taxon>Agaricomycotina</taxon>
        <taxon>Agaricomycetes</taxon>
        <taxon>Agaricomycetidae</taxon>
        <taxon>Atheliales</taxon>
        <taxon>Atheliaceae</taxon>
        <taxon>Athelia</taxon>
    </lineage>
</organism>
<keyword evidence="2" id="KW-1133">Transmembrane helix</keyword>
<evidence type="ECO:0000256" key="2">
    <source>
        <dbReference type="SAM" id="Phobius"/>
    </source>
</evidence>
<proteinExistence type="predicted"/>
<feature type="transmembrane region" description="Helical" evidence="2">
    <location>
        <begin position="73"/>
        <end position="100"/>
    </location>
</feature>